<keyword evidence="7" id="KW-0547">Nucleotide-binding</keyword>
<evidence type="ECO:0000256" key="10">
    <source>
        <dbReference type="ARBA" id="ARBA00023102"/>
    </source>
</evidence>
<dbReference type="InterPro" id="IPR008179">
    <property type="entry name" value="HisE"/>
</dbReference>
<reference evidence="11" key="1">
    <citation type="submission" date="2018-05" db="EMBL/GenBank/DDBJ databases">
        <authorList>
            <person name="Lanie J.A."/>
            <person name="Ng W.-L."/>
            <person name="Kazmierczak K.M."/>
            <person name="Andrzejewski T.M."/>
            <person name="Davidsen T.M."/>
            <person name="Wayne K.J."/>
            <person name="Tettelin H."/>
            <person name="Glass J.I."/>
            <person name="Rusch D."/>
            <person name="Podicherti R."/>
            <person name="Tsui H.-C.T."/>
            <person name="Winkler M.E."/>
        </authorList>
    </citation>
    <scope>NUCLEOTIDE SEQUENCE</scope>
</reference>
<dbReference type="AlphaFoldDB" id="A0A382M5W0"/>
<name>A0A382M5W0_9ZZZZ</name>
<evidence type="ECO:0000256" key="7">
    <source>
        <dbReference type="ARBA" id="ARBA00022741"/>
    </source>
</evidence>
<dbReference type="EC" id="3.6.1.31" evidence="4"/>
<comment type="subcellular location">
    <subcellularLocation>
        <location evidence="2">Cytoplasm</location>
    </subcellularLocation>
</comment>
<dbReference type="NCBIfam" id="TIGR03188">
    <property type="entry name" value="histidine_hisI"/>
    <property type="match status" value="1"/>
</dbReference>
<dbReference type="UniPathway" id="UPA00031">
    <property type="reaction ID" value="UER00007"/>
</dbReference>
<dbReference type="NCBIfam" id="NF001613">
    <property type="entry name" value="PRK00400.1-5"/>
    <property type="match status" value="1"/>
</dbReference>
<dbReference type="Gene3D" id="1.10.287.1080">
    <property type="entry name" value="MazG-like"/>
    <property type="match status" value="1"/>
</dbReference>
<organism evidence="11">
    <name type="scientific">marine metagenome</name>
    <dbReference type="NCBI Taxonomy" id="408172"/>
    <lineage>
        <taxon>unclassified sequences</taxon>
        <taxon>metagenomes</taxon>
        <taxon>ecological metagenomes</taxon>
    </lineage>
</organism>
<evidence type="ECO:0000256" key="3">
    <source>
        <dbReference type="ARBA" id="ARBA00005204"/>
    </source>
</evidence>
<protein>
    <recommendedName>
        <fullName evidence="4">phosphoribosyl-ATP diphosphatase</fullName>
        <ecNumber evidence="4">3.6.1.31</ecNumber>
    </recommendedName>
</protein>
<keyword evidence="6" id="KW-0028">Amino-acid biosynthesis</keyword>
<dbReference type="Pfam" id="PF01503">
    <property type="entry name" value="PRA-PH"/>
    <property type="match status" value="1"/>
</dbReference>
<evidence type="ECO:0000256" key="4">
    <source>
        <dbReference type="ARBA" id="ARBA00012414"/>
    </source>
</evidence>
<dbReference type="EMBL" id="UINC01090954">
    <property type="protein sequence ID" value="SVC43335.1"/>
    <property type="molecule type" value="Genomic_DNA"/>
</dbReference>
<dbReference type="NCBIfam" id="NF001611">
    <property type="entry name" value="PRK00400.1-3"/>
    <property type="match status" value="1"/>
</dbReference>
<comment type="catalytic activity">
    <reaction evidence="1">
        <text>1-(5-phospho-beta-D-ribosyl)-ATP + H2O = 1-(5-phospho-beta-D-ribosyl)-5'-AMP + diphosphate + H(+)</text>
        <dbReference type="Rhea" id="RHEA:22828"/>
        <dbReference type="ChEBI" id="CHEBI:15377"/>
        <dbReference type="ChEBI" id="CHEBI:15378"/>
        <dbReference type="ChEBI" id="CHEBI:33019"/>
        <dbReference type="ChEBI" id="CHEBI:59457"/>
        <dbReference type="ChEBI" id="CHEBI:73183"/>
        <dbReference type="EC" id="3.6.1.31"/>
    </reaction>
</comment>
<dbReference type="PANTHER" id="PTHR42945">
    <property type="entry name" value="HISTIDINE BIOSYNTHESIS BIFUNCTIONAL PROTEIN"/>
    <property type="match status" value="1"/>
</dbReference>
<dbReference type="SUPFAM" id="SSF101386">
    <property type="entry name" value="all-alpha NTP pyrophosphatases"/>
    <property type="match status" value="1"/>
</dbReference>
<dbReference type="CDD" id="cd11534">
    <property type="entry name" value="NTP-PPase_HisIE_like"/>
    <property type="match status" value="1"/>
</dbReference>
<evidence type="ECO:0000256" key="5">
    <source>
        <dbReference type="ARBA" id="ARBA00022490"/>
    </source>
</evidence>
<dbReference type="GO" id="GO:0000105">
    <property type="term" value="P:L-histidine biosynthetic process"/>
    <property type="evidence" value="ECO:0007669"/>
    <property type="project" value="UniProtKB-UniPathway"/>
</dbReference>
<dbReference type="HAMAP" id="MF_01020">
    <property type="entry name" value="HisE"/>
    <property type="match status" value="1"/>
</dbReference>
<sequence length="112" mass="12426">MQETVMADSDSVLDELYRVIESRKSGDPEQSYTAKKFAKGTDHIAKKIGEEATELAIAAARRQRGEIVSESADLLFHLLILWADQGIRPDEALDALRARRGVSGLQEKKSRA</sequence>
<evidence type="ECO:0000256" key="8">
    <source>
        <dbReference type="ARBA" id="ARBA00022801"/>
    </source>
</evidence>
<evidence type="ECO:0000313" key="11">
    <source>
        <dbReference type="EMBL" id="SVC43335.1"/>
    </source>
</evidence>
<keyword evidence="10" id="KW-0368">Histidine biosynthesis</keyword>
<dbReference type="PANTHER" id="PTHR42945:SF9">
    <property type="entry name" value="HISTIDINE BIOSYNTHESIS BIFUNCTIONAL PROTEIN HISIE"/>
    <property type="match status" value="1"/>
</dbReference>
<dbReference type="GO" id="GO:0005737">
    <property type="term" value="C:cytoplasm"/>
    <property type="evidence" value="ECO:0007669"/>
    <property type="project" value="UniProtKB-SubCell"/>
</dbReference>
<evidence type="ECO:0000256" key="6">
    <source>
        <dbReference type="ARBA" id="ARBA00022605"/>
    </source>
</evidence>
<proteinExistence type="inferred from homology"/>
<dbReference type="InterPro" id="IPR021130">
    <property type="entry name" value="PRib-ATP_PPHydrolase-like"/>
</dbReference>
<gene>
    <name evidence="11" type="ORF">METZ01_LOCUS296189</name>
</gene>
<accession>A0A382M5W0</accession>
<keyword evidence="5" id="KW-0963">Cytoplasm</keyword>
<keyword evidence="9" id="KW-0067">ATP-binding</keyword>
<keyword evidence="8" id="KW-0378">Hydrolase</keyword>
<dbReference type="GO" id="GO:0005524">
    <property type="term" value="F:ATP binding"/>
    <property type="evidence" value="ECO:0007669"/>
    <property type="project" value="UniProtKB-KW"/>
</dbReference>
<dbReference type="GO" id="GO:0004636">
    <property type="term" value="F:phosphoribosyl-ATP diphosphatase activity"/>
    <property type="evidence" value="ECO:0007669"/>
    <property type="project" value="UniProtKB-EC"/>
</dbReference>
<evidence type="ECO:0000256" key="9">
    <source>
        <dbReference type="ARBA" id="ARBA00022840"/>
    </source>
</evidence>
<evidence type="ECO:0000256" key="1">
    <source>
        <dbReference type="ARBA" id="ARBA00001460"/>
    </source>
</evidence>
<evidence type="ECO:0000256" key="2">
    <source>
        <dbReference type="ARBA" id="ARBA00004496"/>
    </source>
</evidence>
<comment type="pathway">
    <text evidence="3">Amino-acid biosynthesis; L-histidine biosynthesis; L-histidine from 5-phospho-alpha-D-ribose 1-diphosphate: step 2/9.</text>
</comment>